<dbReference type="Gene3D" id="2.60.200.20">
    <property type="match status" value="1"/>
</dbReference>
<protein>
    <submittedName>
        <fullName evidence="2">FHA domain-containing protein</fullName>
    </submittedName>
</protein>
<proteinExistence type="predicted"/>
<keyword evidence="3" id="KW-1185">Reference proteome</keyword>
<dbReference type="Proteomes" id="UP001141933">
    <property type="component" value="Unassembled WGS sequence"/>
</dbReference>
<feature type="domain" description="FHA" evidence="1">
    <location>
        <begin position="88"/>
        <end position="147"/>
    </location>
</feature>
<accession>A0ABT4PEA6</accession>
<evidence type="ECO:0000259" key="1">
    <source>
        <dbReference type="PROSITE" id="PS50006"/>
    </source>
</evidence>
<gene>
    <name evidence="2" type="ORF">O6P32_01330</name>
</gene>
<evidence type="ECO:0000313" key="3">
    <source>
        <dbReference type="Proteomes" id="UP001141933"/>
    </source>
</evidence>
<evidence type="ECO:0000313" key="2">
    <source>
        <dbReference type="EMBL" id="MCZ8371351.1"/>
    </source>
</evidence>
<dbReference type="CDD" id="cd00060">
    <property type="entry name" value="FHA"/>
    <property type="match status" value="1"/>
</dbReference>
<dbReference type="SMART" id="SM00240">
    <property type="entry name" value="FHA"/>
    <property type="match status" value="1"/>
</dbReference>
<dbReference type="PROSITE" id="PS50006">
    <property type="entry name" value="FHA_DOMAIN"/>
    <property type="match status" value="1"/>
</dbReference>
<organism evidence="2 3">
    <name type="scientific">Phocaeicola acetigenes</name>
    <dbReference type="NCBI Taxonomy" id="3016083"/>
    <lineage>
        <taxon>Bacteria</taxon>
        <taxon>Pseudomonadati</taxon>
        <taxon>Bacteroidota</taxon>
        <taxon>Bacteroidia</taxon>
        <taxon>Bacteroidales</taxon>
        <taxon>Bacteroidaceae</taxon>
        <taxon>Phocaeicola</taxon>
    </lineage>
</organism>
<reference evidence="2" key="1">
    <citation type="submission" date="2022-12" db="EMBL/GenBank/DDBJ databases">
        <title>Phocaeicola acetigenes sp. nov., isolated feces from a healthy human.</title>
        <authorList>
            <person name="Do H."/>
            <person name="Ha Y.B."/>
            <person name="Kim J.-S."/>
            <person name="Suh M.K."/>
            <person name="Kim H.S."/>
            <person name="Lee J.-S."/>
        </authorList>
    </citation>
    <scope>NUCLEOTIDE SEQUENCE</scope>
    <source>
        <strain evidence="2">KGMB11183</strain>
    </source>
</reference>
<dbReference type="InterPro" id="IPR000253">
    <property type="entry name" value="FHA_dom"/>
</dbReference>
<comment type="caution">
    <text evidence="2">The sequence shown here is derived from an EMBL/GenBank/DDBJ whole genome shotgun (WGS) entry which is preliminary data.</text>
</comment>
<dbReference type="EMBL" id="JAPZVM010000001">
    <property type="protein sequence ID" value="MCZ8371351.1"/>
    <property type="molecule type" value="Genomic_DNA"/>
</dbReference>
<dbReference type="RefSeq" id="WP_178265916.1">
    <property type="nucleotide sequence ID" value="NZ_JAPZVM010000001.1"/>
</dbReference>
<sequence>MKRVRCPKCDNYIQFDETKYEEGQSLVFVCDQCKKQFGIRIGKSKLNAANRREEVVDETDGLQDYGNIVVVENVFAFKQVLPLKEGDNVIGRRSKGTEVDIPIESNDPSLDRRHCIIHVKRNKQGEVVYTLRDNDSVTGTFLMNELLGPKDRVRIEGGAIITLGATTLILRSAESDS</sequence>
<dbReference type="Pfam" id="PF00498">
    <property type="entry name" value="FHA"/>
    <property type="match status" value="1"/>
</dbReference>
<dbReference type="InterPro" id="IPR008984">
    <property type="entry name" value="SMAD_FHA_dom_sf"/>
</dbReference>
<dbReference type="SUPFAM" id="SSF49879">
    <property type="entry name" value="SMAD/FHA domain"/>
    <property type="match status" value="1"/>
</dbReference>
<name>A0ABT4PEA6_9BACT</name>